<keyword evidence="2 6" id="KW-0560">Oxidoreductase</keyword>
<proteinExistence type="inferred from homology"/>
<feature type="domain" description="Transketolase-like pyrimidine-binding" evidence="7">
    <location>
        <begin position="605"/>
        <end position="801"/>
    </location>
</feature>
<dbReference type="GO" id="GO:0006096">
    <property type="term" value="P:glycolytic process"/>
    <property type="evidence" value="ECO:0007669"/>
    <property type="project" value="UniProtKB-UniRule"/>
</dbReference>
<dbReference type="SMART" id="SM00861">
    <property type="entry name" value="Transket_pyr"/>
    <property type="match status" value="1"/>
</dbReference>
<reference evidence="9" key="1">
    <citation type="submission" date="2017-11" db="EMBL/GenBank/DDBJ databases">
        <authorList>
            <person name="Zhu W."/>
        </authorList>
    </citation>
    <scope>NUCLEOTIDE SEQUENCE [LARGE SCALE GENOMIC DNA]</scope>
    <source>
        <strain evidence="9">CAU 1051</strain>
    </source>
</reference>
<dbReference type="Proteomes" id="UP000256520">
    <property type="component" value="Unassembled WGS sequence"/>
</dbReference>
<dbReference type="Pfam" id="PF16870">
    <property type="entry name" value="OxoGdeHyase_C"/>
    <property type="match status" value="1"/>
</dbReference>
<dbReference type="Gene3D" id="1.10.287.1150">
    <property type="entry name" value="TPP helical domain"/>
    <property type="match status" value="1"/>
</dbReference>
<dbReference type="Pfam" id="PF00676">
    <property type="entry name" value="E1_dh"/>
    <property type="match status" value="1"/>
</dbReference>
<dbReference type="Gene3D" id="3.40.50.11610">
    <property type="entry name" value="Multifunctional 2-oxoglutarate metabolism enzyme, C-terminal domain"/>
    <property type="match status" value="1"/>
</dbReference>
<dbReference type="SUPFAM" id="SSF52922">
    <property type="entry name" value="TK C-terminal domain-like"/>
    <property type="match status" value="1"/>
</dbReference>
<accession>A0A3D8PUK2</accession>
<evidence type="ECO:0000313" key="8">
    <source>
        <dbReference type="EMBL" id="RDW19840.1"/>
    </source>
</evidence>
<dbReference type="GO" id="GO:0004591">
    <property type="term" value="F:oxoglutarate dehydrogenase (succinyl-transferring) activity"/>
    <property type="evidence" value="ECO:0007669"/>
    <property type="project" value="UniProtKB-UniRule"/>
</dbReference>
<evidence type="ECO:0000256" key="4">
    <source>
        <dbReference type="ARBA" id="ARBA00023152"/>
    </source>
</evidence>
<dbReference type="NCBIfam" id="NF008907">
    <property type="entry name" value="PRK12270.1"/>
    <property type="match status" value="1"/>
</dbReference>
<dbReference type="EMBL" id="PIOD01000006">
    <property type="protein sequence ID" value="RDW19840.1"/>
    <property type="molecule type" value="Genomic_DNA"/>
</dbReference>
<dbReference type="GO" id="GO:0006099">
    <property type="term" value="P:tricarboxylic acid cycle"/>
    <property type="evidence" value="ECO:0007669"/>
    <property type="project" value="TreeGrafter"/>
</dbReference>
<comment type="catalytic activity">
    <reaction evidence="5 6">
        <text>N(6)-[(R)-lipoyl]-L-lysyl-[protein] + 2-oxoglutarate + H(+) = N(6)-[(R)-S(8)-succinyldihydrolipoyl]-L-lysyl-[protein] + CO2</text>
        <dbReference type="Rhea" id="RHEA:12188"/>
        <dbReference type="Rhea" id="RHEA-COMP:10474"/>
        <dbReference type="Rhea" id="RHEA-COMP:20092"/>
        <dbReference type="ChEBI" id="CHEBI:15378"/>
        <dbReference type="ChEBI" id="CHEBI:16526"/>
        <dbReference type="ChEBI" id="CHEBI:16810"/>
        <dbReference type="ChEBI" id="CHEBI:83099"/>
        <dbReference type="ChEBI" id="CHEBI:83120"/>
        <dbReference type="EC" id="1.2.4.2"/>
    </reaction>
</comment>
<dbReference type="InterPro" id="IPR011603">
    <property type="entry name" value="2oxoglutarate_DH_E1"/>
</dbReference>
<dbReference type="PANTHER" id="PTHR23152">
    <property type="entry name" value="2-OXOGLUTARATE DEHYDROGENASE"/>
    <property type="match status" value="1"/>
</dbReference>
<dbReference type="InterPro" id="IPR042179">
    <property type="entry name" value="KGD_C_sf"/>
</dbReference>
<evidence type="ECO:0000256" key="2">
    <source>
        <dbReference type="ARBA" id="ARBA00023002"/>
    </source>
</evidence>
<keyword evidence="9" id="KW-1185">Reference proteome</keyword>
<comment type="function">
    <text evidence="6">E1 component of the 2-oxoglutarate dehydrogenase (OGDH) complex which catalyzes the decarboxylation of 2-oxoglutarate, the first step in the conversion of 2-oxoglutarate to succinyl-CoA and CO(2).</text>
</comment>
<organism evidence="8 9">
    <name type="scientific">Oceanobacillus chungangensis</name>
    <dbReference type="NCBI Taxonomy" id="1229152"/>
    <lineage>
        <taxon>Bacteria</taxon>
        <taxon>Bacillati</taxon>
        <taxon>Bacillota</taxon>
        <taxon>Bacilli</taxon>
        <taxon>Bacillales</taxon>
        <taxon>Bacillaceae</taxon>
        <taxon>Oceanobacillus</taxon>
    </lineage>
</organism>
<dbReference type="Pfam" id="PF16078">
    <property type="entry name" value="2-oxogl_dehyd_N"/>
    <property type="match status" value="1"/>
</dbReference>
<dbReference type="InterPro" id="IPR001017">
    <property type="entry name" value="DH_E1"/>
</dbReference>
<dbReference type="InterPro" id="IPR023784">
    <property type="entry name" value="2oxoglutarate_DH_E1_bac"/>
</dbReference>
<comment type="cofactor">
    <cofactor evidence="1 6">
        <name>thiamine diphosphate</name>
        <dbReference type="ChEBI" id="CHEBI:58937"/>
    </cofactor>
</comment>
<dbReference type="PANTHER" id="PTHR23152:SF4">
    <property type="entry name" value="2-OXOADIPATE DEHYDROGENASE COMPLEX COMPONENT E1"/>
    <property type="match status" value="1"/>
</dbReference>
<gene>
    <name evidence="6" type="primary">odhA</name>
    <name evidence="8" type="ORF">CWR45_07195</name>
</gene>
<dbReference type="InterPro" id="IPR005475">
    <property type="entry name" value="Transketolase-like_Pyr-bd"/>
</dbReference>
<evidence type="ECO:0000256" key="5">
    <source>
        <dbReference type="ARBA" id="ARBA00051911"/>
    </source>
</evidence>
<dbReference type="Gene3D" id="3.40.50.12470">
    <property type="match status" value="1"/>
</dbReference>
<dbReference type="HAMAP" id="MF_01169">
    <property type="entry name" value="SucA_OdhA"/>
    <property type="match status" value="1"/>
</dbReference>
<dbReference type="GO" id="GO:0030976">
    <property type="term" value="F:thiamine pyrophosphate binding"/>
    <property type="evidence" value="ECO:0007669"/>
    <property type="project" value="UniProtKB-UniRule"/>
</dbReference>
<evidence type="ECO:0000256" key="1">
    <source>
        <dbReference type="ARBA" id="ARBA00001964"/>
    </source>
</evidence>
<dbReference type="InterPro" id="IPR009014">
    <property type="entry name" value="Transketo_C/PFOR_II"/>
</dbReference>
<dbReference type="OrthoDB" id="9759785at2"/>
<sequence length="963" mass="108872">MEVDIVVVEFGESTKRFWEQFYGPNKGYIEQQYDLYKQNPDSVEASIKEIFDTYGAPVWMNQNHIVQNTSGILDTLTMHTAKKLSSALKLVEAIRRFGHLTADIYPVGNYKDSGETKSLDPESFGLSEEDLRSIPAGWIWENAPGDVENGLDVVNTLKKYYTGTITFEYDHVNNDEERTWLFELIESGRARLEISPDVRKRILERLAHVEGFEDFLQKTFVGQKRFSIQGLEAMVPMLDQIVNDAISDKVENIMMGMAHRGRLAVLAHVLGKPYDRIFSEFHSSPNKELIPSEGSRGINYGWTGDVKYHFGAKREVKEGDETTRITLAHNPSHLEFVNPVVEGFTRAAQDDRSKRGNPVRDVNKAFCVVIHGDAAFIGEGVVAETLNLSGLPGYNTGGTVHIIANNLLGYTTDREDGRSTRYASDMAKGFEIPIIRVNADDPISCISAIKIAYEYRKKFNKDFLIDLVGYRRFGHNEMDEPRTTQPKLYQEIDNHPTVTEVFAKALEERNIIGADYLNEVKESIEKELRDIFTNMQENDTVETEVLNMPKELLGDLDIYETAVDLESLKALNEGLLKRPEGFNGFRKTEKILKRREAAFEEGNKADWGTGEALAYASIIKDGVPIRFTGQDSERGTFAHRHAVLNDIETGEKYSPFHGLEEANASFEIRNSPLSEVAVLGFEYGYSIQSPETLVIWEAQFGDFANVAQIIFDQFIGAARAKWGDKSNLIVLLPHGYEGQGPEHSSGRLERYLQMAAENNLIITYPSSSAQFFHLLRRQAAMGGHDEARPLVVMTPKSSLIRNQRVASAAEEFTEGKFEPLKNQPNLEINKESAKRLLIGSGKIMVEIEEAIEDSAENYDWLRALRLEQIYPFPKEELEKVMNELPNIEEIVWVQEEPKNMGAWDFVENYLQELLKEGQKLRYIGRPDRSAPATGLPNVHKYEQNLIIQQSIKFSEGGNSSAGN</sequence>
<dbReference type="CDD" id="cd02016">
    <property type="entry name" value="TPP_E1_OGDC_like"/>
    <property type="match status" value="1"/>
</dbReference>
<dbReference type="Gene3D" id="3.40.50.970">
    <property type="match status" value="1"/>
</dbReference>
<comment type="caution">
    <text evidence="8">The sequence shown here is derived from an EMBL/GenBank/DDBJ whole genome shotgun (WGS) entry which is preliminary data.</text>
</comment>
<evidence type="ECO:0000256" key="3">
    <source>
        <dbReference type="ARBA" id="ARBA00023052"/>
    </source>
</evidence>
<dbReference type="SUPFAM" id="SSF52518">
    <property type="entry name" value="Thiamin diphosphate-binding fold (THDP-binding)"/>
    <property type="match status" value="2"/>
</dbReference>
<dbReference type="InterPro" id="IPR029061">
    <property type="entry name" value="THDP-binding"/>
</dbReference>
<evidence type="ECO:0000256" key="6">
    <source>
        <dbReference type="HAMAP-Rule" id="MF_01169"/>
    </source>
</evidence>
<comment type="similarity">
    <text evidence="6">Belongs to the alpha-ketoglutarate dehydrogenase family.</text>
</comment>
<dbReference type="InterPro" id="IPR032106">
    <property type="entry name" value="2-oxogl_dehyd_N"/>
</dbReference>
<dbReference type="InterPro" id="IPR031717">
    <property type="entry name" value="ODO-1/KGD_C"/>
</dbReference>
<dbReference type="AlphaFoldDB" id="A0A3D8PUK2"/>
<dbReference type="GO" id="GO:0045252">
    <property type="term" value="C:oxoglutarate dehydrogenase complex"/>
    <property type="evidence" value="ECO:0007669"/>
    <property type="project" value="TreeGrafter"/>
</dbReference>
<evidence type="ECO:0000259" key="7">
    <source>
        <dbReference type="SMART" id="SM00861"/>
    </source>
</evidence>
<dbReference type="EC" id="1.2.4.2" evidence="6"/>
<dbReference type="GO" id="GO:0005829">
    <property type="term" value="C:cytosol"/>
    <property type="evidence" value="ECO:0007669"/>
    <property type="project" value="TreeGrafter"/>
</dbReference>
<dbReference type="PIRSF" id="PIRSF000157">
    <property type="entry name" value="Oxoglu_dh_E1"/>
    <property type="match status" value="1"/>
</dbReference>
<dbReference type="NCBIfam" id="TIGR00239">
    <property type="entry name" value="2oxo_dh_E1"/>
    <property type="match status" value="1"/>
</dbReference>
<protein>
    <recommendedName>
        <fullName evidence="6">2-oxoglutarate dehydrogenase E1 component</fullName>
        <ecNumber evidence="6">1.2.4.2</ecNumber>
    </recommendedName>
    <alternativeName>
        <fullName evidence="6">Alpha-ketoglutarate dehydrogenase</fullName>
    </alternativeName>
</protein>
<dbReference type="Pfam" id="PF02779">
    <property type="entry name" value="Transket_pyr"/>
    <property type="match status" value="1"/>
</dbReference>
<keyword evidence="3 6" id="KW-0786">Thiamine pyrophosphate</keyword>
<evidence type="ECO:0000313" key="9">
    <source>
        <dbReference type="Proteomes" id="UP000256520"/>
    </source>
</evidence>
<dbReference type="NCBIfam" id="NF006914">
    <property type="entry name" value="PRK09404.1"/>
    <property type="match status" value="1"/>
</dbReference>
<comment type="subunit">
    <text evidence="6">Homodimer. Part of the 2-oxoglutarate dehydrogenase (OGDH) complex composed of E1 (2-oxoglutarate dehydrogenase), E2 (dihydrolipoamide succinyltransferase) and E3 (dihydrolipoamide dehydrogenase); the complex contains multiple copies of the three enzymatic components (E1, E2 and E3).</text>
</comment>
<keyword evidence="4 6" id="KW-0324">Glycolysis</keyword>
<dbReference type="FunFam" id="3.40.50.970:FF:000036">
    <property type="entry name" value="2-oxoglutarate dehydrogenase E1 component"/>
    <property type="match status" value="1"/>
</dbReference>
<name>A0A3D8PUK2_9BACI</name>